<dbReference type="EMBL" id="JBEPTQ010000001">
    <property type="protein sequence ID" value="MET4716024.1"/>
    <property type="molecule type" value="Genomic_DNA"/>
</dbReference>
<dbReference type="Gene3D" id="3.30.470.30">
    <property type="entry name" value="DNA ligase/mRNA capping enzyme"/>
    <property type="match status" value="1"/>
</dbReference>
<protein>
    <submittedName>
        <fullName evidence="2">ATP-dependent DNA ligase</fullName>
    </submittedName>
</protein>
<organism evidence="2 3">
    <name type="scientific">Bradyrhizobium japonicum</name>
    <dbReference type="NCBI Taxonomy" id="375"/>
    <lineage>
        <taxon>Bacteria</taxon>
        <taxon>Pseudomonadati</taxon>
        <taxon>Pseudomonadota</taxon>
        <taxon>Alphaproteobacteria</taxon>
        <taxon>Hyphomicrobiales</taxon>
        <taxon>Nitrobacteraceae</taxon>
        <taxon>Bradyrhizobium</taxon>
    </lineage>
</organism>
<dbReference type="Gene3D" id="3.30.1490.70">
    <property type="match status" value="1"/>
</dbReference>
<evidence type="ECO:0000313" key="3">
    <source>
        <dbReference type="Proteomes" id="UP001549291"/>
    </source>
</evidence>
<dbReference type="PROSITE" id="PS50160">
    <property type="entry name" value="DNA_LIGASE_A3"/>
    <property type="match status" value="1"/>
</dbReference>
<dbReference type="Proteomes" id="UP001549291">
    <property type="component" value="Unassembled WGS sequence"/>
</dbReference>
<proteinExistence type="predicted"/>
<evidence type="ECO:0000259" key="1">
    <source>
        <dbReference type="PROSITE" id="PS50160"/>
    </source>
</evidence>
<dbReference type="Pfam" id="PF01068">
    <property type="entry name" value="DNA_ligase_A_M"/>
    <property type="match status" value="1"/>
</dbReference>
<sequence>MQLYAFDVLALDGDDLRGLPLHLRNTNLQRLLARPPDGITVAPFERGEIGPDLYRAACRMGLEGLVSKHRDRPHRGGRQKHWIKVKNRGHPAIGREL</sequence>
<name>A0ABV2RGH7_BRAJP</name>
<reference evidence="2 3" key="1">
    <citation type="submission" date="2024-06" db="EMBL/GenBank/DDBJ databases">
        <title>Genomic Encyclopedia of Type Strains, Phase V (KMG-V): Genome sequencing to study the core and pangenomes of soil and plant-associated prokaryotes.</title>
        <authorList>
            <person name="Whitman W."/>
        </authorList>
    </citation>
    <scope>NUCLEOTIDE SEQUENCE [LARGE SCALE GENOMIC DNA]</scope>
    <source>
        <strain evidence="2 3">USDA 160</strain>
    </source>
</reference>
<gene>
    <name evidence="2" type="ORF">ABIF63_000127</name>
</gene>
<keyword evidence="3" id="KW-1185">Reference proteome</keyword>
<evidence type="ECO:0000313" key="2">
    <source>
        <dbReference type="EMBL" id="MET4716024.1"/>
    </source>
</evidence>
<dbReference type="RefSeq" id="WP_354269832.1">
    <property type="nucleotide sequence ID" value="NZ_JBEPTQ010000001.1"/>
</dbReference>
<dbReference type="GO" id="GO:0016874">
    <property type="term" value="F:ligase activity"/>
    <property type="evidence" value="ECO:0007669"/>
    <property type="project" value="UniProtKB-KW"/>
</dbReference>
<comment type="caution">
    <text evidence="2">The sequence shown here is derived from an EMBL/GenBank/DDBJ whole genome shotgun (WGS) entry which is preliminary data.</text>
</comment>
<keyword evidence="2" id="KW-0436">Ligase</keyword>
<accession>A0ABV2RGH7</accession>
<dbReference type="InterPro" id="IPR012310">
    <property type="entry name" value="DNA_ligase_ATP-dep_cent"/>
</dbReference>
<dbReference type="SUPFAM" id="SSF56091">
    <property type="entry name" value="DNA ligase/mRNA capping enzyme, catalytic domain"/>
    <property type="match status" value="1"/>
</dbReference>
<feature type="domain" description="ATP-dependent DNA ligase family profile" evidence="1">
    <location>
        <begin position="1"/>
        <end position="97"/>
    </location>
</feature>